<dbReference type="OrthoDB" id="5355061at2"/>
<evidence type="ECO:0000313" key="4">
    <source>
        <dbReference type="Proteomes" id="UP000092932"/>
    </source>
</evidence>
<dbReference type="AlphaFoldDB" id="A0A1B2A9U1"/>
<dbReference type="PANTHER" id="PTHR11138">
    <property type="entry name" value="METHIONYL-TRNA FORMYLTRANSFERASE"/>
    <property type="match status" value="1"/>
</dbReference>
<dbReference type="PATRIC" id="fig|692370.5.peg.404"/>
<dbReference type="KEGG" id="ado:A6F68_00392"/>
<dbReference type="GO" id="GO:0005829">
    <property type="term" value="C:cytosol"/>
    <property type="evidence" value="ECO:0007669"/>
    <property type="project" value="TreeGrafter"/>
</dbReference>
<dbReference type="Pfam" id="PF00551">
    <property type="entry name" value="Formyl_trans_N"/>
    <property type="match status" value="1"/>
</dbReference>
<dbReference type="Gene3D" id="3.40.50.12230">
    <property type="match status" value="1"/>
</dbReference>
<dbReference type="STRING" id="692370.A6F68_00392"/>
<dbReference type="Proteomes" id="UP000092932">
    <property type="component" value="Chromosome"/>
</dbReference>
<keyword evidence="4" id="KW-1185">Reference proteome</keyword>
<gene>
    <name evidence="3" type="primary">arnA</name>
    <name evidence="3" type="ORF">A6F68_00392</name>
</gene>
<dbReference type="PROSITE" id="PS51257">
    <property type="entry name" value="PROKAR_LIPOPROTEIN"/>
    <property type="match status" value="1"/>
</dbReference>
<accession>A0A1B2A9U1</accession>
<proteinExistence type="predicted"/>
<dbReference type="InterPro" id="IPR005793">
    <property type="entry name" value="Formyl_trans_C"/>
</dbReference>
<protein>
    <submittedName>
        <fullName evidence="3">Bifunctional polymyxin resistance protein ArnA</fullName>
    </submittedName>
</protein>
<dbReference type="SUPFAM" id="SSF53328">
    <property type="entry name" value="Formyltransferase"/>
    <property type="match status" value="1"/>
</dbReference>
<reference evidence="3 4" key="1">
    <citation type="submission" date="2016-07" db="EMBL/GenBank/DDBJ databases">
        <title>Complete genome sequence of Altererythrobacter dongtanensis KCTC 22672, a type strain with esterase isolated from tidal flat.</title>
        <authorList>
            <person name="Cheng H."/>
            <person name="Wu Y.-H."/>
            <person name="Zhou P."/>
            <person name="Huo Y.-Y."/>
            <person name="Wang C.-S."/>
            <person name="Xu X.-W."/>
        </authorList>
    </citation>
    <scope>NUCLEOTIDE SEQUENCE [LARGE SCALE GENOMIC DNA]</scope>
    <source>
        <strain evidence="3 4">KCTC 22672</strain>
    </source>
</reference>
<feature type="domain" description="Formyl transferase C-terminal" evidence="2">
    <location>
        <begin position="203"/>
        <end position="283"/>
    </location>
</feature>
<feature type="domain" description="Formyl transferase N-terminal" evidence="1">
    <location>
        <begin position="58"/>
        <end position="176"/>
    </location>
</feature>
<evidence type="ECO:0000259" key="1">
    <source>
        <dbReference type="Pfam" id="PF00551"/>
    </source>
</evidence>
<dbReference type="CDD" id="cd08651">
    <property type="entry name" value="FMT_core_like_4"/>
    <property type="match status" value="1"/>
</dbReference>
<dbReference type="InterPro" id="IPR002376">
    <property type="entry name" value="Formyl_transf_N"/>
</dbReference>
<dbReference type="SUPFAM" id="SSF50486">
    <property type="entry name" value="FMT C-terminal domain-like"/>
    <property type="match status" value="1"/>
</dbReference>
<dbReference type="GO" id="GO:0004479">
    <property type="term" value="F:methionyl-tRNA formyltransferase activity"/>
    <property type="evidence" value="ECO:0007669"/>
    <property type="project" value="TreeGrafter"/>
</dbReference>
<dbReference type="RefSeq" id="WP_067675593.1">
    <property type="nucleotide sequence ID" value="NZ_CP016591.1"/>
</dbReference>
<name>A0A1B2A9U1_9SPHN</name>
<dbReference type="EMBL" id="CP016591">
    <property type="protein sequence ID" value="ANY18927.1"/>
    <property type="molecule type" value="Genomic_DNA"/>
</dbReference>
<organism evidence="3 4">
    <name type="scientific">Tsuneonella dongtanensis</name>
    <dbReference type="NCBI Taxonomy" id="692370"/>
    <lineage>
        <taxon>Bacteria</taxon>
        <taxon>Pseudomonadati</taxon>
        <taxon>Pseudomonadota</taxon>
        <taxon>Alphaproteobacteria</taxon>
        <taxon>Sphingomonadales</taxon>
        <taxon>Erythrobacteraceae</taxon>
        <taxon>Tsuneonella</taxon>
    </lineage>
</organism>
<sequence>MRFGFVTCVQLGLSCMEAIYDVGGKLDLAITLEDDMAQAKSGRIYLDDFCGQNGVDLLKVRNINNQTAVAAIQERSIDWLFIIGWSQIARAELLASPTQGVIGIHPTLLPVGRGRAAIPWAIIKGLDQTGVTMFKLDDGVDTGPIIAQRVIPLAADCDAGKLYAAVNDAHVDLIREVFPRLRDGTIEPRAQDDRFATEWPGRTPQDGSIDLAGSVFEAERLVRATTRPYPGAFVDRANGRLVIWRAHRADRIADTTEMTGAQPPVIHFSDGMLVVDEWEWQEKSN</sequence>
<evidence type="ECO:0000313" key="3">
    <source>
        <dbReference type="EMBL" id="ANY18927.1"/>
    </source>
</evidence>
<dbReference type="InterPro" id="IPR036477">
    <property type="entry name" value="Formyl_transf_N_sf"/>
</dbReference>
<dbReference type="PANTHER" id="PTHR11138:SF5">
    <property type="entry name" value="METHIONYL-TRNA FORMYLTRANSFERASE, MITOCHONDRIAL"/>
    <property type="match status" value="1"/>
</dbReference>
<evidence type="ECO:0000259" key="2">
    <source>
        <dbReference type="Pfam" id="PF02911"/>
    </source>
</evidence>
<dbReference type="InterPro" id="IPR011034">
    <property type="entry name" value="Formyl_transferase-like_C_sf"/>
</dbReference>
<dbReference type="Pfam" id="PF02911">
    <property type="entry name" value="Formyl_trans_C"/>
    <property type="match status" value="1"/>
</dbReference>